<dbReference type="PANTHER" id="PTHR31923">
    <property type="entry name" value="BSD DOMAIN-CONTAINING PROTEIN"/>
    <property type="match status" value="1"/>
</dbReference>
<feature type="compositionally biased region" description="Polar residues" evidence="1">
    <location>
        <begin position="104"/>
        <end position="114"/>
    </location>
</feature>
<feature type="compositionally biased region" description="Polar residues" evidence="1">
    <location>
        <begin position="123"/>
        <end position="132"/>
    </location>
</feature>
<evidence type="ECO:0000256" key="1">
    <source>
        <dbReference type="SAM" id="MobiDB-lite"/>
    </source>
</evidence>
<dbReference type="GeneID" id="110796540"/>
<keyword evidence="3" id="KW-1185">Reference proteome</keyword>
<reference evidence="4" key="2">
    <citation type="submission" date="2025-08" db="UniProtKB">
        <authorList>
            <consortium name="RefSeq"/>
        </authorList>
    </citation>
    <scope>IDENTIFICATION</scope>
    <source>
        <tissue evidence="4">Leaf</tissue>
    </source>
</reference>
<reference evidence="3" key="1">
    <citation type="journal article" date="2021" name="Nat. Commun.">
        <title>Genomic analyses provide insights into spinach domestication and the genetic basis of agronomic traits.</title>
        <authorList>
            <person name="Cai X."/>
            <person name="Sun X."/>
            <person name="Xu C."/>
            <person name="Sun H."/>
            <person name="Wang X."/>
            <person name="Ge C."/>
            <person name="Zhang Z."/>
            <person name="Wang Q."/>
            <person name="Fei Z."/>
            <person name="Jiao C."/>
            <person name="Wang Q."/>
        </authorList>
    </citation>
    <scope>NUCLEOTIDE SEQUENCE [LARGE SCALE GENOMIC DNA]</scope>
    <source>
        <strain evidence="3">cv. Varoflay</strain>
    </source>
</reference>
<dbReference type="AlphaFoldDB" id="A0A9R0IX73"/>
<evidence type="ECO:0000259" key="2">
    <source>
        <dbReference type="PROSITE" id="PS50858"/>
    </source>
</evidence>
<accession>A0A9R0IX73</accession>
<feature type="compositionally biased region" description="Basic and acidic residues" evidence="1">
    <location>
        <begin position="42"/>
        <end position="54"/>
    </location>
</feature>
<name>A0A9R0IX73_SPIOL</name>
<dbReference type="SMART" id="SM00751">
    <property type="entry name" value="BSD"/>
    <property type="match status" value="1"/>
</dbReference>
<feature type="region of interest" description="Disordered" evidence="1">
    <location>
        <begin position="102"/>
        <end position="132"/>
    </location>
</feature>
<dbReference type="PANTHER" id="PTHR31923:SF27">
    <property type="entry name" value="BSD DOMAIN-CONTAINING PROTEIN"/>
    <property type="match status" value="1"/>
</dbReference>
<evidence type="ECO:0000313" key="3">
    <source>
        <dbReference type="Proteomes" id="UP000813463"/>
    </source>
</evidence>
<dbReference type="KEGG" id="soe:110796540"/>
<dbReference type="InterPro" id="IPR005607">
    <property type="entry name" value="BSD_dom"/>
</dbReference>
<feature type="domain" description="BSD" evidence="2">
    <location>
        <begin position="212"/>
        <end position="257"/>
    </location>
</feature>
<sequence>MSWLARSIANSLRIDDDDETILQPQSPPHRRRGNPPVSENNVEEREHGELDRDLRGVKDDLSEFKETLTRQLWGVANFLAPPPNTGCSASSQSHDQRVFPVLNRSESTDSSVSGNEDDDEESSVNAPISNTDRNYSEFGNKRIVIENCESSSSLHRLGLQKVEEEDDDWVNEAVGLTDEVLTFSGNIAHHPETWLDFPVEDDEDCEDFPMSEAQKRHAQAIEYLTPRLAALRIELCPAHMSVGFFWKVYFVLLHSRLNKQDAELLSTPEVVEARAKWMQEQQKRTKKDSEWYHAGLYSRLSADFDDDCTPRSVQNEHSETFSSWTFASEPATSSTVDSDVEKHVSNELQFMDKSIINEKQLEETDDKNILAGPMSKRPVLRFIINDDDDDSDEWPEEDCLGMSGRFIPVGISDEVSFSDLEDDDCCIPVISKS</sequence>
<dbReference type="Proteomes" id="UP000813463">
    <property type="component" value="Chromosome 3"/>
</dbReference>
<gene>
    <name evidence="4" type="primary">LOC110796540</name>
</gene>
<dbReference type="SUPFAM" id="SSF140383">
    <property type="entry name" value="BSD domain-like"/>
    <property type="match status" value="1"/>
</dbReference>
<organism evidence="3 4">
    <name type="scientific">Spinacia oleracea</name>
    <name type="common">Spinach</name>
    <dbReference type="NCBI Taxonomy" id="3562"/>
    <lineage>
        <taxon>Eukaryota</taxon>
        <taxon>Viridiplantae</taxon>
        <taxon>Streptophyta</taxon>
        <taxon>Embryophyta</taxon>
        <taxon>Tracheophyta</taxon>
        <taxon>Spermatophyta</taxon>
        <taxon>Magnoliopsida</taxon>
        <taxon>eudicotyledons</taxon>
        <taxon>Gunneridae</taxon>
        <taxon>Pentapetalae</taxon>
        <taxon>Caryophyllales</taxon>
        <taxon>Chenopodiaceae</taxon>
        <taxon>Chenopodioideae</taxon>
        <taxon>Anserineae</taxon>
        <taxon>Spinacia</taxon>
    </lineage>
</organism>
<dbReference type="PROSITE" id="PS50858">
    <property type="entry name" value="BSD"/>
    <property type="match status" value="1"/>
</dbReference>
<dbReference type="RefSeq" id="XP_021857292.2">
    <property type="nucleotide sequence ID" value="XM_022001600.2"/>
</dbReference>
<dbReference type="Gene3D" id="1.10.3970.10">
    <property type="entry name" value="BSD domain"/>
    <property type="match status" value="1"/>
</dbReference>
<dbReference type="Pfam" id="PF03909">
    <property type="entry name" value="BSD"/>
    <property type="match status" value="1"/>
</dbReference>
<dbReference type="InterPro" id="IPR035925">
    <property type="entry name" value="BSD_dom_sf"/>
</dbReference>
<evidence type="ECO:0000313" key="4">
    <source>
        <dbReference type="RefSeq" id="XP_021857292.2"/>
    </source>
</evidence>
<proteinExistence type="predicted"/>
<protein>
    <recommendedName>
        <fullName evidence="2">BSD domain-containing protein</fullName>
    </recommendedName>
</protein>
<feature type="region of interest" description="Disordered" evidence="1">
    <location>
        <begin position="14"/>
        <end position="54"/>
    </location>
</feature>